<keyword evidence="1" id="KW-0812">Transmembrane</keyword>
<dbReference type="InterPro" id="IPR011933">
    <property type="entry name" value="Double_TM_dom"/>
</dbReference>
<sequence>MEWIQPNLLWGLLGLTIPVLIHLWNGKKGKVIAWAAFPWLDPKESQSSRSIKLENWLLLLIRILLLAMLVFLLAGLIWKGFGSSREYKVVHLIWPDEQVEAEFRFELNQAAQKGQEVRWIGTGLPEYGTEQVLAVDFSQEKLQDYLDELNTDLDSIYLYTSLQSSFFPKETYWLPQNPVIRMAENYLPNGSNPAVSLESGEFLELDQNGILVKTATKGNAPKTISGQISYAFGAISEERKASIQKALSAISEVYGFHFNEGNLNTAELLFLDSLTLNFDGNKLVFLSENQGDKISNQVLVLSNSVNLNWEETVEKGLLPEQILEGILANLGMEKPDLKITKTQLEKKFLAIPSSKLSKTANLNEVLLVLLVILFAVERFLAYRANL</sequence>
<feature type="transmembrane region" description="Helical" evidence="1">
    <location>
        <begin position="56"/>
        <end position="78"/>
    </location>
</feature>
<dbReference type="Pfam" id="PF07584">
    <property type="entry name" value="BatA"/>
    <property type="match status" value="1"/>
</dbReference>
<evidence type="ECO:0000313" key="4">
    <source>
        <dbReference type="Proteomes" id="UP001338309"/>
    </source>
</evidence>
<dbReference type="EMBL" id="BTPD01000001">
    <property type="protein sequence ID" value="GMQ27641.1"/>
    <property type="molecule type" value="Genomic_DNA"/>
</dbReference>
<evidence type="ECO:0000259" key="2">
    <source>
        <dbReference type="Pfam" id="PF07584"/>
    </source>
</evidence>
<evidence type="ECO:0000313" key="3">
    <source>
        <dbReference type="EMBL" id="GMQ27641.1"/>
    </source>
</evidence>
<comment type="caution">
    <text evidence="3">The sequence shown here is derived from an EMBL/GenBank/DDBJ whole genome shotgun (WGS) entry which is preliminary data.</text>
</comment>
<keyword evidence="1" id="KW-1133">Transmembrane helix</keyword>
<dbReference type="PANTHER" id="PTHR37464:SF1">
    <property type="entry name" value="BLL2463 PROTEIN"/>
    <property type="match status" value="1"/>
</dbReference>
<protein>
    <recommendedName>
        <fullName evidence="2">Aerotolerance regulator N-terminal domain-containing protein</fullName>
    </recommendedName>
</protein>
<organism evidence="3 4">
    <name type="scientific">Algoriphagus confluentis</name>
    <dbReference type="NCBI Taxonomy" id="1697556"/>
    <lineage>
        <taxon>Bacteria</taxon>
        <taxon>Pseudomonadati</taxon>
        <taxon>Bacteroidota</taxon>
        <taxon>Cytophagia</taxon>
        <taxon>Cytophagales</taxon>
        <taxon>Cyclobacteriaceae</taxon>
        <taxon>Algoriphagus</taxon>
    </lineage>
</organism>
<keyword evidence="1" id="KW-0472">Membrane</keyword>
<keyword evidence="4" id="KW-1185">Reference proteome</keyword>
<dbReference type="PANTHER" id="PTHR37464">
    <property type="entry name" value="BLL2463 PROTEIN"/>
    <property type="match status" value="1"/>
</dbReference>
<gene>
    <name evidence="3" type="ORF">Aconfl_02830</name>
</gene>
<reference evidence="3 4" key="1">
    <citation type="submission" date="2023-08" db="EMBL/GenBank/DDBJ databases">
        <title>Draft genome sequence of Algoriphagus confluentis.</title>
        <authorList>
            <person name="Takatani N."/>
            <person name="Hosokawa M."/>
            <person name="Sawabe T."/>
        </authorList>
    </citation>
    <scope>NUCLEOTIDE SEQUENCE [LARGE SCALE GENOMIC DNA]</scope>
    <source>
        <strain evidence="3 4">NBRC 111222</strain>
    </source>
</reference>
<dbReference type="InterPro" id="IPR024163">
    <property type="entry name" value="Aerotolerance_reg_N"/>
</dbReference>
<dbReference type="Proteomes" id="UP001338309">
    <property type="component" value="Unassembled WGS sequence"/>
</dbReference>
<feature type="transmembrane region" description="Helical" evidence="1">
    <location>
        <begin position="7"/>
        <end position="24"/>
    </location>
</feature>
<proteinExistence type="predicted"/>
<feature type="domain" description="Aerotolerance regulator N-terminal" evidence="2">
    <location>
        <begin position="1"/>
        <end position="75"/>
    </location>
</feature>
<feature type="transmembrane region" description="Helical" evidence="1">
    <location>
        <begin position="365"/>
        <end position="384"/>
    </location>
</feature>
<dbReference type="NCBIfam" id="TIGR02226">
    <property type="entry name" value="two_anch"/>
    <property type="match status" value="1"/>
</dbReference>
<dbReference type="RefSeq" id="WP_338222448.1">
    <property type="nucleotide sequence ID" value="NZ_BTPD01000001.1"/>
</dbReference>
<name>A0ABQ6PIG9_9BACT</name>
<evidence type="ECO:0000256" key="1">
    <source>
        <dbReference type="SAM" id="Phobius"/>
    </source>
</evidence>
<accession>A0ABQ6PIG9</accession>